<dbReference type="PRINTS" id="PR00081">
    <property type="entry name" value="GDHRDH"/>
</dbReference>
<reference evidence="3" key="1">
    <citation type="submission" date="2024-05" db="EMBL/GenBank/DDBJ databases">
        <title>Alkalihalobacillus sp. strain MEB203 novel alkaliphilic bacterium from Lonar Lake, India.</title>
        <authorList>
            <person name="Joshi A."/>
            <person name="Thite S."/>
            <person name="Mengade P."/>
        </authorList>
    </citation>
    <scope>NUCLEOTIDE SEQUENCE</scope>
    <source>
        <strain evidence="3">MEB 203</strain>
    </source>
</reference>
<evidence type="ECO:0000313" key="3">
    <source>
        <dbReference type="EMBL" id="MDE5413335.1"/>
    </source>
</evidence>
<dbReference type="CDD" id="cd05355">
    <property type="entry name" value="SDR_c1"/>
    <property type="match status" value="1"/>
</dbReference>
<dbReference type="NCBIfam" id="NF005214">
    <property type="entry name" value="PRK06701.1"/>
    <property type="match status" value="1"/>
</dbReference>
<evidence type="ECO:0000256" key="1">
    <source>
        <dbReference type="ARBA" id="ARBA00006484"/>
    </source>
</evidence>
<dbReference type="PANTHER" id="PTHR48107">
    <property type="entry name" value="NADPH-DEPENDENT ALDEHYDE REDUCTASE-LIKE PROTEIN, CHLOROPLASTIC-RELATED"/>
    <property type="match status" value="1"/>
</dbReference>
<dbReference type="PANTHER" id="PTHR48107:SF16">
    <property type="entry name" value="NADPH-DEPENDENT ALDEHYDE REDUCTASE 1, CHLOROPLASTIC"/>
    <property type="match status" value="1"/>
</dbReference>
<proteinExistence type="inferred from homology"/>
<evidence type="ECO:0000313" key="4">
    <source>
        <dbReference type="Proteomes" id="UP001148125"/>
    </source>
</evidence>
<sequence>MQEKYPKYPYFGVKETCEEQLISFPPQEQDIHPGIEGPMEPKPIIENPYYKGSKKLKDKVAIITGGDSGIGAAVAIAFAKEGANVVIPYFKKYETEDAFRTKKRVEELGQHCLLYIADLKEPTHCEYIVNETVKQFGTIDILVNNHAVQYVQESLLDISIEQWEETFKTNIHSFFYMTKFALPYLKEGDSIINTTSVVPYEGHETLIDYTSSKGAVVAFTRSLSQNLAEQKIRVNAVAPGPIWTPLIPSSFSAEEVKTFGTDVPLKRPGQPFELAPSYVYLASDDSKYVTGQVLHVNGGTMVSS</sequence>
<dbReference type="EMBL" id="JAOTPO010000004">
    <property type="protein sequence ID" value="MDE5413335.1"/>
    <property type="molecule type" value="Genomic_DNA"/>
</dbReference>
<dbReference type="InterPro" id="IPR002347">
    <property type="entry name" value="SDR_fam"/>
</dbReference>
<protein>
    <submittedName>
        <fullName evidence="3">SDR family oxidoreductase</fullName>
    </submittedName>
</protein>
<accession>A0ABT5VD06</accession>
<evidence type="ECO:0000256" key="2">
    <source>
        <dbReference type="ARBA" id="ARBA00023002"/>
    </source>
</evidence>
<dbReference type="InterPro" id="IPR036291">
    <property type="entry name" value="NAD(P)-bd_dom_sf"/>
</dbReference>
<dbReference type="Gene3D" id="3.40.50.720">
    <property type="entry name" value="NAD(P)-binding Rossmann-like Domain"/>
    <property type="match status" value="1"/>
</dbReference>
<keyword evidence="4" id="KW-1185">Reference proteome</keyword>
<dbReference type="Proteomes" id="UP001148125">
    <property type="component" value="Unassembled WGS sequence"/>
</dbReference>
<dbReference type="InterPro" id="IPR020904">
    <property type="entry name" value="Sc_DH/Rdtase_CS"/>
</dbReference>
<dbReference type="PROSITE" id="PS00061">
    <property type="entry name" value="ADH_SHORT"/>
    <property type="match status" value="1"/>
</dbReference>
<organism evidence="3 4">
    <name type="scientific">Alkalihalobacterium chitinilyticum</name>
    <dbReference type="NCBI Taxonomy" id="2980103"/>
    <lineage>
        <taxon>Bacteria</taxon>
        <taxon>Bacillati</taxon>
        <taxon>Bacillota</taxon>
        <taxon>Bacilli</taxon>
        <taxon>Bacillales</taxon>
        <taxon>Bacillaceae</taxon>
        <taxon>Alkalihalobacterium</taxon>
    </lineage>
</organism>
<comment type="similarity">
    <text evidence="1">Belongs to the short-chain dehydrogenases/reductases (SDR) family.</text>
</comment>
<dbReference type="SUPFAM" id="SSF51735">
    <property type="entry name" value="NAD(P)-binding Rossmann-fold domains"/>
    <property type="match status" value="1"/>
</dbReference>
<gene>
    <name evidence="3" type="ORF">N7Z68_08045</name>
</gene>
<name>A0ABT5VD06_9BACI</name>
<dbReference type="Pfam" id="PF13561">
    <property type="entry name" value="adh_short_C2"/>
    <property type="match status" value="1"/>
</dbReference>
<dbReference type="PRINTS" id="PR00080">
    <property type="entry name" value="SDRFAMILY"/>
</dbReference>
<dbReference type="RefSeq" id="WP_275117953.1">
    <property type="nucleotide sequence ID" value="NZ_JAOTPO010000004.1"/>
</dbReference>
<comment type="caution">
    <text evidence="3">The sequence shown here is derived from an EMBL/GenBank/DDBJ whole genome shotgun (WGS) entry which is preliminary data.</text>
</comment>
<keyword evidence="2" id="KW-0560">Oxidoreductase</keyword>